<dbReference type="GO" id="GO:0016757">
    <property type="term" value="F:glycosyltransferase activity"/>
    <property type="evidence" value="ECO:0007669"/>
    <property type="project" value="UniProtKB-KW"/>
</dbReference>
<dbReference type="SUPFAM" id="SSF53448">
    <property type="entry name" value="Nucleotide-diphospho-sugar transferases"/>
    <property type="match status" value="1"/>
</dbReference>
<comment type="pathway">
    <text evidence="1">Cell wall biogenesis; cell wall polysaccharide biosynthesis.</text>
</comment>
<proteinExistence type="inferred from homology"/>
<dbReference type="Proteomes" id="UP000093514">
    <property type="component" value="Unassembled WGS sequence"/>
</dbReference>
<protein>
    <recommendedName>
        <fullName evidence="5">Glycosyltransferase 2-like domain-containing protein</fullName>
    </recommendedName>
</protein>
<evidence type="ECO:0000259" key="5">
    <source>
        <dbReference type="Pfam" id="PF00535"/>
    </source>
</evidence>
<dbReference type="InterPro" id="IPR029044">
    <property type="entry name" value="Nucleotide-diphossugar_trans"/>
</dbReference>
<feature type="domain" description="Glycosyltransferase 2-like" evidence="5">
    <location>
        <begin position="5"/>
        <end position="184"/>
    </location>
</feature>
<gene>
    <name evidence="6" type="ORF">U472_10470</name>
</gene>
<comment type="similarity">
    <text evidence="2">Belongs to the glycosyltransferase 2 family.</text>
</comment>
<sequence length="407" mass="46798">MPYYSFVILCYNNWEMSKQAIDTLINSINNKYKAKGIELIIVNNGSTDNTSDGIKKLQRDYTNYSIEIISLNLEENMGYPVGINLGLAKCRGKMVTILNNDLIFPADWFDGLVDILEKKEDIGVAAPYLSYACSSQNVGVKLNSQEEISDFAKEFMKNNKQKISYPLRVIGACLVFKREVIDKIGGNDFWFGIGLCDDDDLSLRTVIAGYKIAITGSSFVYHLGTVTFNQQVHELNCALSSNHPKLSMKWNLQPHGEYQSREDIIDNINYSKDEHYFPTKIREFNGIEPPIIDKNQEERLLLVADWNNHKSKWKEKLISILDNIDQEELYIWIPKGYFLTDQISAEVKEILDSKIVETTKIKFYYQNIAPINLLKFLNSFDTIFTVDNDFVNRYIVYLAEEISIPTK</sequence>
<evidence type="ECO:0000256" key="1">
    <source>
        <dbReference type="ARBA" id="ARBA00004776"/>
    </source>
</evidence>
<dbReference type="PANTHER" id="PTHR43179">
    <property type="entry name" value="RHAMNOSYLTRANSFERASE WBBL"/>
    <property type="match status" value="1"/>
</dbReference>
<dbReference type="EMBL" id="LWDV01000009">
    <property type="protein sequence ID" value="OCL26417.1"/>
    <property type="molecule type" value="Genomic_DNA"/>
</dbReference>
<name>A0A1C0A849_9FIRM</name>
<dbReference type="AlphaFoldDB" id="A0A1C0A849"/>
<reference evidence="7" key="1">
    <citation type="submission" date="2016-07" db="EMBL/GenBank/DDBJ databases">
        <authorList>
            <person name="Florea S."/>
            <person name="Webb J.S."/>
            <person name="Jaromczyk J."/>
            <person name="Schardl C.L."/>
        </authorList>
    </citation>
    <scope>NUCLEOTIDE SEQUENCE [LARGE SCALE GENOMIC DNA]</scope>
    <source>
        <strain evidence="7">Z6</strain>
    </source>
</reference>
<dbReference type="InterPro" id="IPR001173">
    <property type="entry name" value="Glyco_trans_2-like"/>
</dbReference>
<dbReference type="PANTHER" id="PTHR43179:SF12">
    <property type="entry name" value="GALACTOFURANOSYLTRANSFERASE GLFT2"/>
    <property type="match status" value="1"/>
</dbReference>
<evidence type="ECO:0000256" key="4">
    <source>
        <dbReference type="ARBA" id="ARBA00022679"/>
    </source>
</evidence>
<keyword evidence="3" id="KW-0328">Glycosyltransferase</keyword>
<organism evidence="6 7">
    <name type="scientific">Orenia metallireducens</name>
    <dbReference type="NCBI Taxonomy" id="1413210"/>
    <lineage>
        <taxon>Bacteria</taxon>
        <taxon>Bacillati</taxon>
        <taxon>Bacillota</taxon>
        <taxon>Clostridia</taxon>
        <taxon>Halanaerobiales</taxon>
        <taxon>Halobacteroidaceae</taxon>
        <taxon>Orenia</taxon>
    </lineage>
</organism>
<dbReference type="Gene3D" id="3.90.550.10">
    <property type="entry name" value="Spore Coat Polysaccharide Biosynthesis Protein SpsA, Chain A"/>
    <property type="match status" value="1"/>
</dbReference>
<dbReference type="Pfam" id="PF00535">
    <property type="entry name" value="Glycos_transf_2"/>
    <property type="match status" value="1"/>
</dbReference>
<evidence type="ECO:0000256" key="2">
    <source>
        <dbReference type="ARBA" id="ARBA00006739"/>
    </source>
</evidence>
<keyword evidence="4" id="KW-0808">Transferase</keyword>
<evidence type="ECO:0000313" key="6">
    <source>
        <dbReference type="EMBL" id="OCL26417.1"/>
    </source>
</evidence>
<comment type="caution">
    <text evidence="6">The sequence shown here is derived from an EMBL/GenBank/DDBJ whole genome shotgun (WGS) entry which is preliminary data.</text>
</comment>
<evidence type="ECO:0000256" key="3">
    <source>
        <dbReference type="ARBA" id="ARBA00022676"/>
    </source>
</evidence>
<reference evidence="6 7" key="2">
    <citation type="submission" date="2016-08" db="EMBL/GenBank/DDBJ databases">
        <title>Orenia metallireducens sp. nov. strain Z6, a Novel Metal-reducing Firmicute from the Deep Subsurface.</title>
        <authorList>
            <person name="Maxim B.I."/>
            <person name="Kenneth K."/>
            <person name="Flynn T.M."/>
            <person name="Oloughlin E.J."/>
            <person name="Locke R.A."/>
            <person name="Weber J.R."/>
            <person name="Egan S.M."/>
            <person name="Mackie R.I."/>
            <person name="Cann I.K."/>
        </authorList>
    </citation>
    <scope>NUCLEOTIDE SEQUENCE [LARGE SCALE GENOMIC DNA]</scope>
    <source>
        <strain evidence="6 7">Z6</strain>
    </source>
</reference>
<evidence type="ECO:0000313" key="7">
    <source>
        <dbReference type="Proteomes" id="UP000093514"/>
    </source>
</evidence>
<dbReference type="RefSeq" id="WP_068718227.1">
    <property type="nucleotide sequence ID" value="NZ_LWDV01000009.1"/>
</dbReference>
<keyword evidence="7" id="KW-1185">Reference proteome</keyword>
<accession>A0A1C0A849</accession>